<accession>A0A1X7I3Z9</accession>
<dbReference type="RefSeq" id="WP_167387415.1">
    <property type="nucleotide sequence ID" value="NZ_FXAT01000001.1"/>
</dbReference>
<evidence type="ECO:0000313" key="2">
    <source>
        <dbReference type="EMBL" id="SMG09139.1"/>
    </source>
</evidence>
<evidence type="ECO:0000313" key="3">
    <source>
        <dbReference type="Proteomes" id="UP000193228"/>
    </source>
</evidence>
<proteinExistence type="predicted"/>
<dbReference type="STRING" id="1515439.SAMN06265784_101309"/>
<protein>
    <recommendedName>
        <fullName evidence="1">Antitoxin Xre/MbcA/ParS-like toxin-binding domain-containing protein</fullName>
    </recommendedName>
</protein>
<reference evidence="3" key="1">
    <citation type="submission" date="2017-04" db="EMBL/GenBank/DDBJ databases">
        <authorList>
            <person name="Varghese N."/>
            <person name="Submissions S."/>
        </authorList>
    </citation>
    <scope>NUCLEOTIDE SEQUENCE [LARGE SCALE GENOMIC DNA]</scope>
    <source>
        <strain evidence="3">LMG 29540</strain>
    </source>
</reference>
<dbReference type="Proteomes" id="UP000193228">
    <property type="component" value="Unassembled WGS sequence"/>
</dbReference>
<sequence>MTSDIYGYIIERLAGVYSPSEARRWIRTPQRLLDGATPEELIRKGRITEIMRLIDQLRDGTHL</sequence>
<dbReference type="EMBL" id="FXAT01000001">
    <property type="protein sequence ID" value="SMG09139.1"/>
    <property type="molecule type" value="Genomic_DNA"/>
</dbReference>
<evidence type="ECO:0000259" key="1">
    <source>
        <dbReference type="Pfam" id="PF09722"/>
    </source>
</evidence>
<feature type="domain" description="Antitoxin Xre/MbcA/ParS-like toxin-binding" evidence="1">
    <location>
        <begin position="18"/>
        <end position="60"/>
    </location>
</feature>
<organism evidence="2 3">
    <name type="scientific">Paraburkholderia susongensis</name>
    <dbReference type="NCBI Taxonomy" id="1515439"/>
    <lineage>
        <taxon>Bacteria</taxon>
        <taxon>Pseudomonadati</taxon>
        <taxon>Pseudomonadota</taxon>
        <taxon>Betaproteobacteria</taxon>
        <taxon>Burkholderiales</taxon>
        <taxon>Burkholderiaceae</taxon>
        <taxon>Paraburkholderia</taxon>
    </lineage>
</organism>
<keyword evidence="3" id="KW-1185">Reference proteome</keyword>
<gene>
    <name evidence="2" type="ORF">SAMN06265784_101309</name>
</gene>
<dbReference type="Pfam" id="PF09722">
    <property type="entry name" value="Xre_MbcA_ParS_C"/>
    <property type="match status" value="1"/>
</dbReference>
<dbReference type="InterPro" id="IPR024467">
    <property type="entry name" value="Xre/MbcA/ParS-like_toxin-bd"/>
</dbReference>
<name>A0A1X7I3Z9_9BURK</name>
<dbReference type="AlphaFoldDB" id="A0A1X7I3Z9"/>